<dbReference type="PANTHER" id="PTHR47027:SF20">
    <property type="entry name" value="REVERSE TRANSCRIPTASE-LIKE PROTEIN WITH RNA-DIRECTED DNA POLYMERASE DOMAIN"/>
    <property type="match status" value="1"/>
</dbReference>
<dbReference type="Proteomes" id="UP000050761">
    <property type="component" value="Unassembled WGS sequence"/>
</dbReference>
<reference evidence="4" key="2">
    <citation type="submission" date="2019-09" db="UniProtKB">
        <authorList>
            <consortium name="WormBaseParasite"/>
        </authorList>
    </citation>
    <scope>IDENTIFICATION</scope>
</reference>
<evidence type="ECO:0000313" key="2">
    <source>
        <dbReference type="EMBL" id="VDO95276.1"/>
    </source>
</evidence>
<organism evidence="3 4">
    <name type="scientific">Heligmosomoides polygyrus</name>
    <name type="common">Parasitic roundworm</name>
    <dbReference type="NCBI Taxonomy" id="6339"/>
    <lineage>
        <taxon>Eukaryota</taxon>
        <taxon>Metazoa</taxon>
        <taxon>Ecdysozoa</taxon>
        <taxon>Nematoda</taxon>
        <taxon>Chromadorea</taxon>
        <taxon>Rhabditida</taxon>
        <taxon>Rhabditina</taxon>
        <taxon>Rhabditomorpha</taxon>
        <taxon>Strongyloidea</taxon>
        <taxon>Heligmosomidae</taxon>
        <taxon>Heligmosomoides</taxon>
    </lineage>
</organism>
<evidence type="ECO:0000259" key="1">
    <source>
        <dbReference type="PROSITE" id="PS50878"/>
    </source>
</evidence>
<reference evidence="2 3" key="1">
    <citation type="submission" date="2018-11" db="EMBL/GenBank/DDBJ databases">
        <authorList>
            <consortium name="Pathogen Informatics"/>
        </authorList>
    </citation>
    <scope>NUCLEOTIDE SEQUENCE [LARGE SCALE GENOMIC DNA]</scope>
</reference>
<proteinExistence type="predicted"/>
<sequence length="198" mass="21801">MVNHLEEGPLRTILYADDIALVADDQEELEEKVQLWQRALADNGLRLDVEKTKFISFEQCAGSIPDCQGEAIEKVEEIRYLGSDLSEGGNVDQAVRIRISAAWLKWRESTGILCNRRCSRTLKGKVYRTVVRPALLYGKTAEVTLGKAREQKCELTETAEVTLVKAREQKCELTASKFGSASAGPEVSVGGRSVAAAN</sequence>
<accession>A0A183FXC8</accession>
<keyword evidence="3" id="KW-1185">Reference proteome</keyword>
<dbReference type="PROSITE" id="PS50878">
    <property type="entry name" value="RT_POL"/>
    <property type="match status" value="1"/>
</dbReference>
<gene>
    <name evidence="2" type="ORF">HPBE_LOCUS13197</name>
</gene>
<dbReference type="PANTHER" id="PTHR47027">
    <property type="entry name" value="REVERSE TRANSCRIPTASE DOMAIN-CONTAINING PROTEIN"/>
    <property type="match status" value="1"/>
</dbReference>
<dbReference type="WBParaSite" id="HPBE_0001319601-mRNA-1">
    <property type="protein sequence ID" value="HPBE_0001319601-mRNA-1"/>
    <property type="gene ID" value="HPBE_0001319601"/>
</dbReference>
<dbReference type="Gene3D" id="3.30.70.270">
    <property type="match status" value="1"/>
</dbReference>
<evidence type="ECO:0000313" key="4">
    <source>
        <dbReference type="WBParaSite" id="HPBE_0001319601-mRNA-1"/>
    </source>
</evidence>
<dbReference type="EMBL" id="UZAH01027818">
    <property type="protein sequence ID" value="VDO95276.1"/>
    <property type="molecule type" value="Genomic_DNA"/>
</dbReference>
<feature type="domain" description="Reverse transcriptase" evidence="1">
    <location>
        <begin position="1"/>
        <end position="85"/>
    </location>
</feature>
<accession>A0A3P7Z1X0</accession>
<name>A0A183FXC8_HELPZ</name>
<dbReference type="SUPFAM" id="SSF56672">
    <property type="entry name" value="DNA/RNA polymerases"/>
    <property type="match status" value="1"/>
</dbReference>
<dbReference type="InterPro" id="IPR000477">
    <property type="entry name" value="RT_dom"/>
</dbReference>
<dbReference type="AlphaFoldDB" id="A0A183FXC8"/>
<dbReference type="OrthoDB" id="5835454at2759"/>
<dbReference type="InterPro" id="IPR043502">
    <property type="entry name" value="DNA/RNA_pol_sf"/>
</dbReference>
<dbReference type="Pfam" id="PF00078">
    <property type="entry name" value="RVT_1"/>
    <property type="match status" value="1"/>
</dbReference>
<dbReference type="InterPro" id="IPR043128">
    <property type="entry name" value="Rev_trsase/Diguanyl_cyclase"/>
</dbReference>
<protein>
    <submittedName>
        <fullName evidence="4">Reverse transcriptase domain-containing protein</fullName>
    </submittedName>
</protein>
<evidence type="ECO:0000313" key="3">
    <source>
        <dbReference type="Proteomes" id="UP000050761"/>
    </source>
</evidence>